<sequence>MATLMSVVALAVAGCAHDVRDTGVTAQPSPTPGPEEVASGAFIAFASGEPDDVPWADRVTYSISGVKIRTFTPGAGVAEALEGCLPGTKQVEGRDCPVSPLITVAESGTPSVEGHPPRRVGCNTFVTPEVSSALSTTVIRPPDDDRDCFSDFAVTLYLNDADDVEWIDLALSGP</sequence>
<accession>A0A4V5TJT9</accession>
<protein>
    <submittedName>
        <fullName evidence="1">Uncharacterized protein</fullName>
    </submittedName>
</protein>
<evidence type="ECO:0000313" key="2">
    <source>
        <dbReference type="Proteomes" id="UP000307808"/>
    </source>
</evidence>
<dbReference type="RefSeq" id="WP_137067249.1">
    <property type="nucleotide sequence ID" value="NZ_SZPY01000004.1"/>
</dbReference>
<reference evidence="1 2" key="1">
    <citation type="submission" date="2019-04" db="EMBL/GenBank/DDBJ databases">
        <authorList>
            <person name="Dong K."/>
        </authorList>
    </citation>
    <scope>NUCLEOTIDE SEQUENCE [LARGE SCALE GENOMIC DNA]</scope>
    <source>
        <strain evidence="2">dk3543</strain>
    </source>
</reference>
<keyword evidence="2" id="KW-1185">Reference proteome</keyword>
<name>A0A4V5TJT9_9ACTN</name>
<evidence type="ECO:0000313" key="1">
    <source>
        <dbReference type="EMBL" id="TKI60943.1"/>
    </source>
</evidence>
<organism evidence="1 2">
    <name type="scientific">Nocardioides jishulii</name>
    <dbReference type="NCBI Taxonomy" id="2575440"/>
    <lineage>
        <taxon>Bacteria</taxon>
        <taxon>Bacillati</taxon>
        <taxon>Actinomycetota</taxon>
        <taxon>Actinomycetes</taxon>
        <taxon>Propionibacteriales</taxon>
        <taxon>Nocardioidaceae</taxon>
        <taxon>Nocardioides</taxon>
    </lineage>
</organism>
<dbReference type="EMBL" id="SZPY01000004">
    <property type="protein sequence ID" value="TKI60943.1"/>
    <property type="molecule type" value="Genomic_DNA"/>
</dbReference>
<dbReference type="OrthoDB" id="3787923at2"/>
<gene>
    <name evidence="1" type="ORF">FC770_15730</name>
</gene>
<dbReference type="Proteomes" id="UP000307808">
    <property type="component" value="Unassembled WGS sequence"/>
</dbReference>
<proteinExistence type="predicted"/>
<comment type="caution">
    <text evidence="1">The sequence shown here is derived from an EMBL/GenBank/DDBJ whole genome shotgun (WGS) entry which is preliminary data.</text>
</comment>
<dbReference type="AlphaFoldDB" id="A0A4V5TJT9"/>